<dbReference type="PANTHER" id="PTHR22576">
    <property type="entry name" value="MUCOSA ASSOCIATED LYMPHOID TISSUE LYMPHOMA TRANSLOCATION PROTEIN 1/PARACASPASE"/>
    <property type="match status" value="1"/>
</dbReference>
<evidence type="ECO:0000313" key="3">
    <source>
        <dbReference type="Proteomes" id="UP000030377"/>
    </source>
</evidence>
<dbReference type="STRING" id="375.BKD09_RS21540"/>
<protein>
    <recommendedName>
        <fullName evidence="1">Caspase family p20 domain-containing protein</fullName>
    </recommendedName>
</protein>
<dbReference type="EMBL" id="JRPN01000005">
    <property type="protein sequence ID" value="KGT80282.1"/>
    <property type="molecule type" value="Genomic_DNA"/>
</dbReference>
<name>A0A0A3Y0Q6_BRAJP</name>
<reference evidence="2 3" key="1">
    <citation type="submission" date="2014-09" db="EMBL/GenBank/DDBJ databases">
        <title>Draft genome of Bradyrhizobium japonicum Is-34.</title>
        <authorList>
            <person name="Tsurumaru H."/>
            <person name="Yamakawa T."/>
            <person name="Hashimoto S."/>
            <person name="Okizaki K."/>
            <person name="Kanesaki Y."/>
            <person name="Yoshikawa H."/>
            <person name="Yajima S."/>
        </authorList>
    </citation>
    <scope>NUCLEOTIDE SEQUENCE [LARGE SCALE GENOMIC DNA]</scope>
    <source>
        <strain evidence="2 3">Is-34</strain>
    </source>
</reference>
<gene>
    <name evidence="2" type="ORF">MA20_09585</name>
</gene>
<dbReference type="InterPro" id="IPR029030">
    <property type="entry name" value="Caspase-like_dom_sf"/>
</dbReference>
<evidence type="ECO:0000259" key="1">
    <source>
        <dbReference type="PROSITE" id="PS50208"/>
    </source>
</evidence>
<dbReference type="PANTHER" id="PTHR22576:SF37">
    <property type="entry name" value="MUCOSA-ASSOCIATED LYMPHOID TISSUE LYMPHOMA TRANSLOCATION PROTEIN 1"/>
    <property type="match status" value="1"/>
</dbReference>
<feature type="domain" description="Caspase family p20" evidence="1">
    <location>
        <begin position="32"/>
        <end position="160"/>
    </location>
</feature>
<dbReference type="SUPFAM" id="SSF52129">
    <property type="entry name" value="Caspase-like"/>
    <property type="match status" value="1"/>
</dbReference>
<dbReference type="GO" id="GO:0006508">
    <property type="term" value="P:proteolysis"/>
    <property type="evidence" value="ECO:0007669"/>
    <property type="project" value="InterPro"/>
</dbReference>
<dbReference type="Pfam" id="PF00656">
    <property type="entry name" value="Peptidase_C14"/>
    <property type="match status" value="1"/>
</dbReference>
<dbReference type="PROSITE" id="PS50208">
    <property type="entry name" value="CASPASE_P20"/>
    <property type="match status" value="1"/>
</dbReference>
<proteinExistence type="predicted"/>
<dbReference type="Proteomes" id="UP000030377">
    <property type="component" value="Unassembled WGS sequence"/>
</dbReference>
<evidence type="ECO:0000313" key="2">
    <source>
        <dbReference type="EMBL" id="KGT80282.1"/>
    </source>
</evidence>
<dbReference type="InterPro" id="IPR052039">
    <property type="entry name" value="Caspase-related_regulators"/>
</dbReference>
<dbReference type="Gene3D" id="3.40.50.1460">
    <property type="match status" value="1"/>
</dbReference>
<dbReference type="AlphaFoldDB" id="A0A0A3Y0Q6"/>
<dbReference type="RefSeq" id="WP_028158498.1">
    <property type="nucleotide sequence ID" value="NZ_JANUDC010000001.1"/>
</dbReference>
<dbReference type="GO" id="GO:0004197">
    <property type="term" value="F:cysteine-type endopeptidase activity"/>
    <property type="evidence" value="ECO:0007669"/>
    <property type="project" value="InterPro"/>
</dbReference>
<organism evidence="2 3">
    <name type="scientific">Bradyrhizobium japonicum</name>
    <dbReference type="NCBI Taxonomy" id="375"/>
    <lineage>
        <taxon>Bacteria</taxon>
        <taxon>Pseudomonadati</taxon>
        <taxon>Pseudomonadota</taxon>
        <taxon>Alphaproteobacteria</taxon>
        <taxon>Hyphomicrobiales</taxon>
        <taxon>Nitrobacteraceae</taxon>
        <taxon>Bradyrhizobium</taxon>
    </lineage>
</organism>
<dbReference type="InterPro" id="IPR001309">
    <property type="entry name" value="Pept_C14_p20"/>
</dbReference>
<accession>A0A0A3Y0Q6</accession>
<sequence>MRAPSGILRHFFLTLLAPWLSLELSLAPASADTRVALVIGNGAYVSTAQLPNPSHDAEDVAASLKRSGFEVFQGIDLRQADMQDLTIRFARAASRADVAMFYYSGHAMQYNGVNYLMPVDAVLTDEADLKRFVRVDDIVNDLQQAKNLRILVLDSCRDNPLAETLKRSAGSTRAASIGRGLSKVEAPRGTIVSFSTQSGQVAADGTGRNSPYTTAFLKHIEEPQEIGDVFRDISSDVYDSSGKTQLPELSLSIIGKFYLNGPATVTVAPAAPQAAPKADPCAAAEAHWKAAEGIGTLGAFEDHLARFPNCIFATLAKARIEGLKQKVAVAPSGNARTTGSKDFDGSWDVTLNCPASGKAQGFTRPLVATVTNGVFHAEVQGPGGVNRLEIDGQIPADGKTTLSARGTTGASTYTLNNLAPGSPYAFTVDAQFDRTRGSGKRNEARACNLVFVKR</sequence>
<comment type="caution">
    <text evidence="2">The sequence shown here is derived from an EMBL/GenBank/DDBJ whole genome shotgun (WGS) entry which is preliminary data.</text>
</comment>
<dbReference type="InterPro" id="IPR011600">
    <property type="entry name" value="Pept_C14_caspase"/>
</dbReference>